<dbReference type="EMBL" id="NHYE01004972">
    <property type="protein sequence ID" value="PPQ80051.1"/>
    <property type="molecule type" value="Genomic_DNA"/>
</dbReference>
<proteinExistence type="predicted"/>
<dbReference type="Proteomes" id="UP000284706">
    <property type="component" value="Unassembled WGS sequence"/>
</dbReference>
<sequence length="274" mass="32157">MYGQSAALIQSQRLVPRRYGKKVSPTLLQKIISRFTQDLRIADLTLSEPRDSGGLAYIFMFFLSSPPSSCVEFNGGEETQPSAMQSSPEPQERSDYNPPKIKPFPKHILTVPQFRLWYTREYNRYPDSEYLSYLVDEWGLLWEYPRRQTTVPEQERKEVTGSKRVENTRSKRVRRRFSARKLLSIRRWIQKANRRRQRIRAYLYMKRQLAKEKRRLRLEGNCVPVSKPMTTPAERLAEKLASELSLLASYRERLQKNLLAAKRLAAKEKGVATK</sequence>
<reference evidence="2 3" key="1">
    <citation type="journal article" date="2018" name="Evol. Lett.">
        <title>Horizontal gene cluster transfer increased hallucinogenic mushroom diversity.</title>
        <authorList>
            <person name="Reynolds H.T."/>
            <person name="Vijayakumar V."/>
            <person name="Gluck-Thaler E."/>
            <person name="Korotkin H.B."/>
            <person name="Matheny P.B."/>
            <person name="Slot J.C."/>
        </authorList>
    </citation>
    <scope>NUCLEOTIDE SEQUENCE [LARGE SCALE GENOMIC DNA]</scope>
    <source>
        <strain evidence="2 3">SRW20</strain>
    </source>
</reference>
<dbReference type="AlphaFoldDB" id="A0A409WNH8"/>
<evidence type="ECO:0000256" key="1">
    <source>
        <dbReference type="SAM" id="MobiDB-lite"/>
    </source>
</evidence>
<feature type="compositionally biased region" description="Polar residues" evidence="1">
    <location>
        <begin position="77"/>
        <end position="89"/>
    </location>
</feature>
<organism evidence="2 3">
    <name type="scientific">Gymnopilus dilepis</name>
    <dbReference type="NCBI Taxonomy" id="231916"/>
    <lineage>
        <taxon>Eukaryota</taxon>
        <taxon>Fungi</taxon>
        <taxon>Dikarya</taxon>
        <taxon>Basidiomycota</taxon>
        <taxon>Agaricomycotina</taxon>
        <taxon>Agaricomycetes</taxon>
        <taxon>Agaricomycetidae</taxon>
        <taxon>Agaricales</taxon>
        <taxon>Agaricineae</taxon>
        <taxon>Hymenogastraceae</taxon>
        <taxon>Gymnopilus</taxon>
    </lineage>
</organism>
<evidence type="ECO:0000313" key="3">
    <source>
        <dbReference type="Proteomes" id="UP000284706"/>
    </source>
</evidence>
<accession>A0A409WNH8</accession>
<keyword evidence="3" id="KW-1185">Reference proteome</keyword>
<evidence type="ECO:0000313" key="2">
    <source>
        <dbReference type="EMBL" id="PPQ80051.1"/>
    </source>
</evidence>
<dbReference type="InParanoid" id="A0A409WNH8"/>
<feature type="region of interest" description="Disordered" evidence="1">
    <location>
        <begin position="72"/>
        <end position="101"/>
    </location>
</feature>
<protein>
    <submittedName>
        <fullName evidence="2">Uncharacterized protein</fullName>
    </submittedName>
</protein>
<name>A0A409WNH8_9AGAR</name>
<comment type="caution">
    <text evidence="2">The sequence shown here is derived from an EMBL/GenBank/DDBJ whole genome shotgun (WGS) entry which is preliminary data.</text>
</comment>
<gene>
    <name evidence="2" type="ORF">CVT26_011506</name>
</gene>